<dbReference type="InterPro" id="IPR039430">
    <property type="entry name" value="Thymidylate_kin-like_dom"/>
</dbReference>
<dbReference type="GO" id="GO:0004798">
    <property type="term" value="F:dTMP kinase activity"/>
    <property type="evidence" value="ECO:0007669"/>
    <property type="project" value="UniProtKB-UniRule"/>
</dbReference>
<dbReference type="NCBIfam" id="TIGR00041">
    <property type="entry name" value="DTMP_kinase"/>
    <property type="match status" value="1"/>
</dbReference>
<keyword evidence="5 12" id="KW-0545">Nucleotide biosynthesis</keyword>
<dbReference type="GO" id="GO:0005829">
    <property type="term" value="C:cytosol"/>
    <property type="evidence" value="ECO:0007669"/>
    <property type="project" value="TreeGrafter"/>
</dbReference>
<evidence type="ECO:0000256" key="1">
    <source>
        <dbReference type="ARBA" id="ARBA00009776"/>
    </source>
</evidence>
<dbReference type="CDD" id="cd01672">
    <property type="entry name" value="TMPK"/>
    <property type="match status" value="1"/>
</dbReference>
<keyword evidence="8 12" id="KW-0067">ATP-binding</keyword>
<evidence type="ECO:0000256" key="7">
    <source>
        <dbReference type="ARBA" id="ARBA00022777"/>
    </source>
</evidence>
<dbReference type="Pfam" id="PF02223">
    <property type="entry name" value="Thymidylate_kin"/>
    <property type="match status" value="1"/>
</dbReference>
<evidence type="ECO:0000256" key="6">
    <source>
        <dbReference type="ARBA" id="ARBA00022741"/>
    </source>
</evidence>
<keyword evidence="4 12" id="KW-0808">Transferase</keyword>
<keyword evidence="7 12" id="KW-0418">Kinase</keyword>
<dbReference type="HAMAP" id="MF_00165">
    <property type="entry name" value="Thymidylate_kinase"/>
    <property type="match status" value="1"/>
</dbReference>
<evidence type="ECO:0000256" key="11">
    <source>
        <dbReference type="ARBA" id="ARBA00057735"/>
    </source>
</evidence>
<dbReference type="AlphaFoldDB" id="A0A0A8K505"/>
<evidence type="ECO:0000313" key="14">
    <source>
        <dbReference type="EMBL" id="BAQ17627.1"/>
    </source>
</evidence>
<gene>
    <name evidence="12" type="primary">tmk</name>
    <name evidence="14" type="ORF">GL4_2184</name>
</gene>
<dbReference type="SUPFAM" id="SSF52540">
    <property type="entry name" value="P-loop containing nucleoside triphosphate hydrolases"/>
    <property type="match status" value="1"/>
</dbReference>
<comment type="function">
    <text evidence="11 12">Phosphorylation of dTMP to form dTDP in both de novo and salvage pathways of dTTP synthesis.</text>
</comment>
<comment type="catalytic activity">
    <reaction evidence="10 12">
        <text>dTMP + ATP = dTDP + ADP</text>
        <dbReference type="Rhea" id="RHEA:13517"/>
        <dbReference type="ChEBI" id="CHEBI:30616"/>
        <dbReference type="ChEBI" id="CHEBI:58369"/>
        <dbReference type="ChEBI" id="CHEBI:63528"/>
        <dbReference type="ChEBI" id="CHEBI:456216"/>
        <dbReference type="EC" id="2.7.4.9"/>
    </reaction>
</comment>
<dbReference type="Gene3D" id="3.40.50.300">
    <property type="entry name" value="P-loop containing nucleotide triphosphate hydrolases"/>
    <property type="match status" value="1"/>
</dbReference>
<evidence type="ECO:0000259" key="13">
    <source>
        <dbReference type="Pfam" id="PF02223"/>
    </source>
</evidence>
<dbReference type="RefSeq" id="WP_045367333.1">
    <property type="nucleotide sequence ID" value="NZ_AP014648.1"/>
</dbReference>
<dbReference type="EMBL" id="AP014648">
    <property type="protein sequence ID" value="BAQ17627.1"/>
    <property type="molecule type" value="Genomic_DNA"/>
</dbReference>
<evidence type="ECO:0000256" key="9">
    <source>
        <dbReference type="ARBA" id="ARBA00029962"/>
    </source>
</evidence>
<evidence type="ECO:0000256" key="4">
    <source>
        <dbReference type="ARBA" id="ARBA00022679"/>
    </source>
</evidence>
<evidence type="ECO:0000256" key="8">
    <source>
        <dbReference type="ARBA" id="ARBA00022840"/>
    </source>
</evidence>
<dbReference type="PANTHER" id="PTHR10344:SF4">
    <property type="entry name" value="UMP-CMP KINASE 2, MITOCHONDRIAL"/>
    <property type="match status" value="1"/>
</dbReference>
<evidence type="ECO:0000256" key="3">
    <source>
        <dbReference type="ARBA" id="ARBA00017144"/>
    </source>
</evidence>
<name>A0A0A8K505_9HYPH</name>
<reference evidence="14 15" key="1">
    <citation type="submission" date="2014-09" db="EMBL/GenBank/DDBJ databases">
        <title>Genome sequencing of Methyloceanibacter caenitepidi Gela4.</title>
        <authorList>
            <person name="Takeuchi M."/>
            <person name="Susumu S."/>
            <person name="Kamagata Y."/>
            <person name="Oshima K."/>
            <person name="Hattori M."/>
            <person name="Iwasaki W."/>
        </authorList>
    </citation>
    <scope>NUCLEOTIDE SEQUENCE [LARGE SCALE GENOMIC DNA]</scope>
    <source>
        <strain evidence="14 15">Gela4</strain>
    </source>
</reference>
<dbReference type="GO" id="GO:0006233">
    <property type="term" value="P:dTDP biosynthetic process"/>
    <property type="evidence" value="ECO:0007669"/>
    <property type="project" value="InterPro"/>
</dbReference>
<dbReference type="InterPro" id="IPR018095">
    <property type="entry name" value="Thymidylate_kin_CS"/>
</dbReference>
<dbReference type="KEGG" id="mcg:GL4_2184"/>
<evidence type="ECO:0000256" key="12">
    <source>
        <dbReference type="HAMAP-Rule" id="MF_00165"/>
    </source>
</evidence>
<dbReference type="HOGENOM" id="CLU_049131_0_0_5"/>
<dbReference type="InterPro" id="IPR027417">
    <property type="entry name" value="P-loop_NTPase"/>
</dbReference>
<proteinExistence type="inferred from homology"/>
<feature type="binding site" evidence="12">
    <location>
        <begin position="15"/>
        <end position="22"/>
    </location>
    <ligand>
        <name>ATP</name>
        <dbReference type="ChEBI" id="CHEBI:30616"/>
    </ligand>
</feature>
<dbReference type="InterPro" id="IPR018094">
    <property type="entry name" value="Thymidylate_kinase"/>
</dbReference>
<dbReference type="EC" id="2.7.4.9" evidence="2 12"/>
<evidence type="ECO:0000256" key="10">
    <source>
        <dbReference type="ARBA" id="ARBA00048743"/>
    </source>
</evidence>
<comment type="similarity">
    <text evidence="1 12">Belongs to the thymidylate kinase family.</text>
</comment>
<dbReference type="STRING" id="1384459.GL4_2184"/>
<feature type="domain" description="Thymidylate kinase-like" evidence="13">
    <location>
        <begin position="13"/>
        <end position="204"/>
    </location>
</feature>
<evidence type="ECO:0000313" key="15">
    <source>
        <dbReference type="Proteomes" id="UP000031643"/>
    </source>
</evidence>
<dbReference type="FunFam" id="3.40.50.300:FF:000225">
    <property type="entry name" value="Thymidylate kinase"/>
    <property type="match status" value="1"/>
</dbReference>
<evidence type="ECO:0000256" key="2">
    <source>
        <dbReference type="ARBA" id="ARBA00012980"/>
    </source>
</evidence>
<sequence>MQQAIEIGRFITFEGGEGSGKSTQVNILAERLSRSGRPVFVTREPGGSPAAENIREVLLSGQVAQFGPLAESVLFATARADHIENAIQGALQQGQWVICDRFVDSTRAYQGAMGGVPRALINALEQLTVGPVMPDITFILDIPAEEGLARVSARAEGQDLDRFESQELMSHERIRRGFLDIADEEPGRCVVVDASQPEAMVAEDVWETVLQRLNP</sequence>
<organism evidence="14 15">
    <name type="scientific">Methyloceanibacter caenitepidi</name>
    <dbReference type="NCBI Taxonomy" id="1384459"/>
    <lineage>
        <taxon>Bacteria</taxon>
        <taxon>Pseudomonadati</taxon>
        <taxon>Pseudomonadota</taxon>
        <taxon>Alphaproteobacteria</taxon>
        <taxon>Hyphomicrobiales</taxon>
        <taxon>Hyphomicrobiaceae</taxon>
        <taxon>Methyloceanibacter</taxon>
    </lineage>
</organism>
<dbReference type="GO" id="GO:0006227">
    <property type="term" value="P:dUDP biosynthetic process"/>
    <property type="evidence" value="ECO:0007669"/>
    <property type="project" value="TreeGrafter"/>
</dbReference>
<dbReference type="OrthoDB" id="9774907at2"/>
<dbReference type="GO" id="GO:0006235">
    <property type="term" value="P:dTTP biosynthetic process"/>
    <property type="evidence" value="ECO:0007669"/>
    <property type="project" value="UniProtKB-UniRule"/>
</dbReference>
<accession>A0A0A8K505</accession>
<keyword evidence="15" id="KW-1185">Reference proteome</keyword>
<dbReference type="GO" id="GO:0005524">
    <property type="term" value="F:ATP binding"/>
    <property type="evidence" value="ECO:0007669"/>
    <property type="project" value="UniProtKB-UniRule"/>
</dbReference>
<keyword evidence="6 12" id="KW-0547">Nucleotide-binding</keyword>
<dbReference type="PANTHER" id="PTHR10344">
    <property type="entry name" value="THYMIDYLATE KINASE"/>
    <property type="match status" value="1"/>
</dbReference>
<dbReference type="Proteomes" id="UP000031643">
    <property type="component" value="Chromosome"/>
</dbReference>
<dbReference type="PROSITE" id="PS01331">
    <property type="entry name" value="THYMIDYLATE_KINASE"/>
    <property type="match status" value="1"/>
</dbReference>
<protein>
    <recommendedName>
        <fullName evidence="3 12">Thymidylate kinase</fullName>
        <ecNumber evidence="2 12">2.7.4.9</ecNumber>
    </recommendedName>
    <alternativeName>
        <fullName evidence="9 12">dTMP kinase</fullName>
    </alternativeName>
</protein>
<evidence type="ECO:0000256" key="5">
    <source>
        <dbReference type="ARBA" id="ARBA00022727"/>
    </source>
</evidence>